<keyword evidence="2" id="KW-1185">Reference proteome</keyword>
<evidence type="ECO:0000313" key="1">
    <source>
        <dbReference type="EMBL" id="AEG60321.1"/>
    </source>
</evidence>
<dbReference type="AlphaFoldDB" id="F6DK07"/>
<gene>
    <name evidence="1" type="ordered locus">Desru_2069</name>
</gene>
<dbReference type="Proteomes" id="UP000009234">
    <property type="component" value="Chromosome"/>
</dbReference>
<organism evidence="1 2">
    <name type="scientific">Desulforamulus ruminis (strain ATCC 23193 / DSM 2154 / NCIMB 8452 / DL)</name>
    <name type="common">Desulfotomaculum ruminis</name>
    <dbReference type="NCBI Taxonomy" id="696281"/>
    <lineage>
        <taxon>Bacteria</taxon>
        <taxon>Bacillati</taxon>
        <taxon>Bacillota</taxon>
        <taxon>Clostridia</taxon>
        <taxon>Eubacteriales</taxon>
        <taxon>Peptococcaceae</taxon>
        <taxon>Desulforamulus</taxon>
    </lineage>
</organism>
<name>F6DK07_DESRL</name>
<dbReference type="EMBL" id="CP002780">
    <property type="protein sequence ID" value="AEG60321.1"/>
    <property type="molecule type" value="Genomic_DNA"/>
</dbReference>
<reference evidence="2" key="1">
    <citation type="submission" date="2011-05" db="EMBL/GenBank/DDBJ databases">
        <title>Complete sequence of Desulfotomaculum ruminis DSM 2154.</title>
        <authorList>
            <person name="Lucas S."/>
            <person name="Copeland A."/>
            <person name="Lapidus A."/>
            <person name="Cheng J.-F."/>
            <person name="Goodwin L."/>
            <person name="Pitluck S."/>
            <person name="Lu M."/>
            <person name="Detter J.C."/>
            <person name="Han C."/>
            <person name="Tapia R."/>
            <person name="Land M."/>
            <person name="Hauser L."/>
            <person name="Kyrpides N."/>
            <person name="Ivanova N."/>
            <person name="Mikhailova N."/>
            <person name="Pagani I."/>
            <person name="Stams A.J.M."/>
            <person name="Plugge C.M."/>
            <person name="Muyzer G."/>
            <person name="Kuever J."/>
            <person name="Parshina S.N."/>
            <person name="Ivanova A.E."/>
            <person name="Nazina T.N."/>
            <person name="Brambilla E."/>
            <person name="Spring S."/>
            <person name="Klenk H.-P."/>
            <person name="Woyke T."/>
        </authorList>
    </citation>
    <scope>NUCLEOTIDE SEQUENCE [LARGE SCALE GENOMIC DNA]</scope>
    <source>
        <strain evidence="2">ATCC 23193 / DSM 2154 / NCIB 8452 / DL</strain>
    </source>
</reference>
<dbReference type="HOGENOM" id="CLU_3152099_0_0_9"/>
<dbReference type="RefSeq" id="WP_013842081.1">
    <property type="nucleotide sequence ID" value="NC_015589.1"/>
</dbReference>
<protein>
    <submittedName>
        <fullName evidence="1">Uncharacterized protein</fullName>
    </submittedName>
</protein>
<evidence type="ECO:0000313" key="2">
    <source>
        <dbReference type="Proteomes" id="UP000009234"/>
    </source>
</evidence>
<dbReference type="KEGG" id="dru:Desru_2069"/>
<accession>F6DK07</accession>
<sequence>MPQTDRCIVRNEAYQKKSVFIRERHNQRKNQGYSNPDIIKNPVSYEVF</sequence>
<proteinExistence type="predicted"/>
<reference evidence="1 2" key="2">
    <citation type="journal article" date="2012" name="Stand. Genomic Sci.">
        <title>Complete genome sequence of the sulfate-reducing firmicute Desulfotomaculum ruminis type strain (DL(T)).</title>
        <authorList>
            <person name="Spring S."/>
            <person name="Visser M."/>
            <person name="Lu M."/>
            <person name="Copeland A."/>
            <person name="Lapidus A."/>
            <person name="Lucas S."/>
            <person name="Cheng J.F."/>
            <person name="Han C."/>
            <person name="Tapia R."/>
            <person name="Goodwin L.A."/>
            <person name="Pitluck S."/>
            <person name="Ivanova N."/>
            <person name="Land M."/>
            <person name="Hauser L."/>
            <person name="Larimer F."/>
            <person name="Rohde M."/>
            <person name="Goker M."/>
            <person name="Detter J.C."/>
            <person name="Kyrpides N.C."/>
            <person name="Woyke T."/>
            <person name="Schaap P.J."/>
            <person name="Plugge C.M."/>
            <person name="Muyzer G."/>
            <person name="Kuever J."/>
            <person name="Pereira I.A."/>
            <person name="Parshina S.N."/>
            <person name="Bernier-Latmani R."/>
            <person name="Stams A.J."/>
            <person name="Klenk H.P."/>
        </authorList>
    </citation>
    <scope>NUCLEOTIDE SEQUENCE [LARGE SCALE GENOMIC DNA]</scope>
    <source>
        <strain evidence="2">ATCC 23193 / DSM 2154 / NCIB 8452 / DL</strain>
    </source>
</reference>